<feature type="region of interest" description="Disordered" evidence="1">
    <location>
        <begin position="603"/>
        <end position="676"/>
    </location>
</feature>
<dbReference type="AlphaFoldDB" id="A0A8J9Z9G9"/>
<keyword evidence="3" id="KW-1185">Reference proteome</keyword>
<feature type="region of interest" description="Disordered" evidence="1">
    <location>
        <begin position="534"/>
        <end position="554"/>
    </location>
</feature>
<feature type="compositionally biased region" description="Polar residues" evidence="1">
    <location>
        <begin position="660"/>
        <end position="669"/>
    </location>
</feature>
<gene>
    <name evidence="2" type="primary">Hypp8642</name>
    <name evidence="2" type="ORF">BLAG_LOCUS10638</name>
</gene>
<name>A0A8J9Z9G9_BRALA</name>
<feature type="region of interest" description="Disordered" evidence="1">
    <location>
        <begin position="329"/>
        <end position="406"/>
    </location>
</feature>
<feature type="compositionally biased region" description="Low complexity" evidence="1">
    <location>
        <begin position="864"/>
        <end position="876"/>
    </location>
</feature>
<feature type="region of interest" description="Disordered" evidence="1">
    <location>
        <begin position="864"/>
        <end position="898"/>
    </location>
</feature>
<feature type="compositionally biased region" description="Basic and acidic residues" evidence="1">
    <location>
        <begin position="373"/>
        <end position="383"/>
    </location>
</feature>
<evidence type="ECO:0000256" key="1">
    <source>
        <dbReference type="SAM" id="MobiDB-lite"/>
    </source>
</evidence>
<sequence>MVILSVYVILIGGGCLSRFQVTPLMMTWAELLDSIEQEVREVFPVKRFKLDVLKEHIHNGPSTLIDVKVTDKSSGKRLLIDCHQLKRKELRIQEVEFLANYALGEHCTHAAIIASPDANLTDQVQKHAVRVGVAVVRFQLSTFRRNIGQVFDNAAVLQKKKQHGDARKNHTSLNLNSTVRTHAQNEKYAAKSGLTTWVPRKISCRSLNGRYQVESEGVLASKVPPRDLVSSSWWLRKGTSTLWKTNTIHVQPSDVWQIHHVPNLQQLPPHLCKDLTQQSGLAFHSAPNVVQKQRYTGLWEIRQNSLWLFNTPQGANHVSDQVPIRTTQPSRVHTGGIVPTDTATTEKQTQEEHRTFHSQSWRSFTAATKTSQPKKEHSREVFKDPTTSDNCTAIPKTSAPPTMTETMRRPSTKLFAVTTGDETSQTPLSQAQETVKVTGIVQSKPQKNGTNGVSVVLRYPKVVKQQVLEPIVTVVGKVGEVALVKTMSVALLQLKTIVDTLFPLVGEFPTHLVKTLAYSVHLVRVSTTLIRRTPQRHAKKHRRAKHPARRDTAQCSHGGRLLVQGWRPIASLPNSQPMGRQRQQPIKIPGTANVCHVGRHHRDGSHIHEERNGPDTTQFGQRKDSMDDDGNVPSGPDDDALHPQSAISEVAPVKAAPSGDEQTCNPSTSHTDDVESLSPVKAEHLEQHDLETSVNVTSTESRNHDQGAEPTTATCELENEEDSMVNLKEETPEALRDDGRGGFSFIDDDSDDDITNDVMLKRALQGLFEPLKTDSNVKKEAAITEDSAPEHYVGINTKEEKHILSDESDNEDNDMLFMNEPLGGEGLFKAESLDSGCAEEEACLASSRKSSSSSFYSFLSFFSFSSSSSSSSNLSSDDSKIKKDGEKDVKEEAKIPRIESVDSEAVDSLCNVDGTGLGREEKDAPFDIGATRSSRKLSRDSSWSSSTSSSSDSFSFATPTRLSSGEINRVKYSNSPLNKYDGSPDMRIRVNRSSMLGSPDGSPRNANGAPDMRWTENRTSLCVKSPQGVPLNVNKSPDMRWKFNRAALLQTSPQGALLNVDGSPDRRFKVTRNLARRGRSDVSTRTLVFN</sequence>
<evidence type="ECO:0000313" key="2">
    <source>
        <dbReference type="EMBL" id="CAH1249590.1"/>
    </source>
</evidence>
<feature type="compositionally biased region" description="Basic residues" evidence="1">
    <location>
        <begin position="534"/>
        <end position="548"/>
    </location>
</feature>
<organism evidence="2 3">
    <name type="scientific">Branchiostoma lanceolatum</name>
    <name type="common">Common lancelet</name>
    <name type="synonym">Amphioxus lanceolatum</name>
    <dbReference type="NCBI Taxonomy" id="7740"/>
    <lineage>
        <taxon>Eukaryota</taxon>
        <taxon>Metazoa</taxon>
        <taxon>Chordata</taxon>
        <taxon>Cephalochordata</taxon>
        <taxon>Leptocardii</taxon>
        <taxon>Amphioxiformes</taxon>
        <taxon>Branchiostomatidae</taxon>
        <taxon>Branchiostoma</taxon>
    </lineage>
</organism>
<feature type="compositionally biased region" description="Basic and acidic residues" evidence="1">
    <location>
        <begin position="604"/>
        <end position="613"/>
    </location>
</feature>
<dbReference type="OrthoDB" id="10025039at2759"/>
<feature type="compositionally biased region" description="Low complexity" evidence="1">
    <location>
        <begin position="940"/>
        <end position="955"/>
    </location>
</feature>
<feature type="compositionally biased region" description="Polar residues" evidence="1">
    <location>
        <begin position="357"/>
        <end position="371"/>
    </location>
</feature>
<evidence type="ECO:0000313" key="3">
    <source>
        <dbReference type="Proteomes" id="UP000838412"/>
    </source>
</evidence>
<proteinExistence type="predicted"/>
<feature type="region of interest" description="Disordered" evidence="1">
    <location>
        <begin position="912"/>
        <end position="959"/>
    </location>
</feature>
<reference evidence="2" key="1">
    <citation type="submission" date="2022-01" db="EMBL/GenBank/DDBJ databases">
        <authorList>
            <person name="Braso-Vives M."/>
        </authorList>
    </citation>
    <scope>NUCLEOTIDE SEQUENCE</scope>
</reference>
<protein>
    <submittedName>
        <fullName evidence="2">Hypp8642 protein</fullName>
    </submittedName>
</protein>
<dbReference type="Proteomes" id="UP000838412">
    <property type="component" value="Chromosome 17"/>
</dbReference>
<feature type="compositionally biased region" description="Basic and acidic residues" evidence="1">
    <location>
        <begin position="877"/>
        <end position="898"/>
    </location>
</feature>
<dbReference type="EMBL" id="OV696702">
    <property type="protein sequence ID" value="CAH1249590.1"/>
    <property type="molecule type" value="Genomic_DNA"/>
</dbReference>
<accession>A0A8J9Z9G9</accession>